<proteinExistence type="predicted"/>
<evidence type="ECO:0000313" key="2">
    <source>
        <dbReference type="EMBL" id="QRC92756.1"/>
    </source>
</evidence>
<dbReference type="Proteomes" id="UP000663193">
    <property type="component" value="Chromosome 2"/>
</dbReference>
<feature type="region of interest" description="Disordered" evidence="1">
    <location>
        <begin position="142"/>
        <end position="161"/>
    </location>
</feature>
<keyword evidence="3" id="KW-1185">Reference proteome</keyword>
<dbReference type="AlphaFoldDB" id="A0A7U2ETF4"/>
<feature type="compositionally biased region" description="Polar residues" evidence="1">
    <location>
        <begin position="143"/>
        <end position="153"/>
    </location>
</feature>
<dbReference type="VEuPathDB" id="FungiDB:JI435_402900"/>
<protein>
    <submittedName>
        <fullName evidence="2">Uncharacterized protein</fullName>
    </submittedName>
</protein>
<organism evidence="2 3">
    <name type="scientific">Phaeosphaeria nodorum (strain SN15 / ATCC MYA-4574 / FGSC 10173)</name>
    <name type="common">Glume blotch fungus</name>
    <name type="synonym">Parastagonospora nodorum</name>
    <dbReference type="NCBI Taxonomy" id="321614"/>
    <lineage>
        <taxon>Eukaryota</taxon>
        <taxon>Fungi</taxon>
        <taxon>Dikarya</taxon>
        <taxon>Ascomycota</taxon>
        <taxon>Pezizomycotina</taxon>
        <taxon>Dothideomycetes</taxon>
        <taxon>Pleosporomycetidae</taxon>
        <taxon>Pleosporales</taxon>
        <taxon>Pleosporineae</taxon>
        <taxon>Phaeosphaeriaceae</taxon>
        <taxon>Parastagonospora</taxon>
    </lineage>
</organism>
<name>A0A7U2ETF4_PHANO</name>
<gene>
    <name evidence="2" type="ORF">JI435_402900</name>
</gene>
<accession>A0A7U2ETF4</accession>
<evidence type="ECO:0000313" key="3">
    <source>
        <dbReference type="Proteomes" id="UP000663193"/>
    </source>
</evidence>
<evidence type="ECO:0000256" key="1">
    <source>
        <dbReference type="SAM" id="MobiDB-lite"/>
    </source>
</evidence>
<reference evidence="3" key="1">
    <citation type="journal article" date="2021" name="BMC Genomics">
        <title>Chromosome-level genome assembly and manually-curated proteome of model necrotroph Parastagonospora nodorum Sn15 reveals a genome-wide trove of candidate effector homologs, and redundancy of virulence-related functions within an accessory chromosome.</title>
        <authorList>
            <person name="Bertazzoni S."/>
            <person name="Jones D.A.B."/>
            <person name="Phan H.T."/>
            <person name="Tan K.-C."/>
            <person name="Hane J.K."/>
        </authorList>
    </citation>
    <scope>NUCLEOTIDE SEQUENCE [LARGE SCALE GENOMIC DNA]</scope>
    <source>
        <strain evidence="3">SN15 / ATCC MYA-4574 / FGSC 10173)</strain>
    </source>
</reference>
<sequence length="161" mass="17496">MVDPQKWVACSAEGIPKFVDPRSGLRRTHHRFACGTAQQTKYQTLGKSALGSPPPAYHLGRQYGACVSRDGNFVSSNDNAGQPQCGAPNALFTADMHSIHTLLGRLHGKRRTANRSLTVSLSSFLFTQGFVWGRRSASARLCANSSNRSSSTRDLPAPHKK</sequence>
<dbReference type="EMBL" id="CP069024">
    <property type="protein sequence ID" value="QRC92756.1"/>
    <property type="molecule type" value="Genomic_DNA"/>
</dbReference>